<dbReference type="Gene3D" id="1.25.40.10">
    <property type="entry name" value="Tetratricopeptide repeat domain"/>
    <property type="match status" value="1"/>
</dbReference>
<dbReference type="Gene3D" id="3.30.70.1230">
    <property type="entry name" value="Nucleotide cyclase"/>
    <property type="match status" value="1"/>
</dbReference>
<dbReference type="Gene3D" id="3.40.50.10070">
    <property type="entry name" value="TolB, N-terminal domain"/>
    <property type="match status" value="1"/>
</dbReference>
<dbReference type="EMBL" id="JALIEB010000010">
    <property type="protein sequence ID" value="MCV3272746.1"/>
    <property type="molecule type" value="Genomic_DNA"/>
</dbReference>
<gene>
    <name evidence="2" type="ORF">MUB52_15035</name>
</gene>
<dbReference type="InterPro" id="IPR011990">
    <property type="entry name" value="TPR-like_helical_dom_sf"/>
</dbReference>
<organism evidence="2 3">
    <name type="scientific">Roseobacter sinensis</name>
    <dbReference type="NCBI Taxonomy" id="2931391"/>
    <lineage>
        <taxon>Bacteria</taxon>
        <taxon>Pseudomonadati</taxon>
        <taxon>Pseudomonadota</taxon>
        <taxon>Alphaproteobacteria</taxon>
        <taxon>Rhodobacterales</taxon>
        <taxon>Roseobacteraceae</taxon>
        <taxon>Roseobacter</taxon>
    </lineage>
</organism>
<dbReference type="Proteomes" id="UP001208690">
    <property type="component" value="Unassembled WGS sequence"/>
</dbReference>
<dbReference type="InterPro" id="IPR001054">
    <property type="entry name" value="A/G_cyclase"/>
</dbReference>
<dbReference type="PROSITE" id="PS50125">
    <property type="entry name" value="GUANYLATE_CYCLASE_2"/>
    <property type="match status" value="1"/>
</dbReference>
<reference evidence="2 3" key="1">
    <citation type="submission" date="2022-04" db="EMBL/GenBank/DDBJ databases">
        <title>Roseobacter sp. WL0113 is a bacterium isolated from neritic sediment.</title>
        <authorList>
            <person name="Wang L."/>
            <person name="He W."/>
            <person name="Zhang D.-F."/>
        </authorList>
    </citation>
    <scope>NUCLEOTIDE SEQUENCE [LARGE SCALE GENOMIC DNA]</scope>
    <source>
        <strain evidence="2 3">WL0113</strain>
    </source>
</reference>
<dbReference type="InterPro" id="IPR029787">
    <property type="entry name" value="Nucleotide_cyclase"/>
</dbReference>
<name>A0ABT3BGP8_9RHOB</name>
<dbReference type="Pfam" id="PF00211">
    <property type="entry name" value="Guanylate_cyc"/>
    <property type="match status" value="1"/>
</dbReference>
<dbReference type="RefSeq" id="WP_263845066.1">
    <property type="nucleotide sequence ID" value="NZ_JALIEB010000010.1"/>
</dbReference>
<keyword evidence="3" id="KW-1185">Reference proteome</keyword>
<accession>A0ABT3BGP8</accession>
<sequence>MLTQATDAVASRPAKRLAAIMFADAVDFTAFTSRDEDHAIAVLHDFLTSTAHPLLDELKAETRKDLGDGLLATFQSVETAVHCAERLQAVLAAERAENHPRWEGLRFRIAVHFSDVQYVGGDVFGEGVNLAKRLQEAAATDAVILSHAVCESIRPTRASEIRDLGFVALKGFERPVRAYDLISGPSSSLRVLRAEEEIPSIAVLPFENLGASERDAYFADGLVEDIIGSLSGLREMVVIARGSTLGFRERHIDPLDARRVLGVRYVLQGTIRRWQGAIRLSATLSDTETGGTMFSTRSDIREDQLFKQQDRIVSEIVTSIAPQVRQAELKRAIRKPPEVFSAYDCLLKALDLMRQLTPERYDEARRFLDQAVAEDVNFAAAYGWRAAWWIMMVVQGWTDDRDLATSEAERDAKRAVKLDGANAQALAILAQTKAFMRGDHEAALELMERARRAGPGNTFVLMISAGTMAYVGRGQDAVKYAEQAHQLVPLDQIPFREFDWLALAHYSAGNYERATYWARRALDEQKGHLPSLRLLAASLAADGKLDAARETAEILLSNAPEFRLSEYAKAHATFADAGLQKGWIDHLRAAGLPD</sequence>
<dbReference type="PANTHER" id="PTHR43081">
    <property type="entry name" value="ADENYLATE CYCLASE, TERMINAL-DIFFERENTIATION SPECIFIC-RELATED"/>
    <property type="match status" value="1"/>
</dbReference>
<feature type="domain" description="Guanylate cyclase" evidence="1">
    <location>
        <begin position="19"/>
        <end position="135"/>
    </location>
</feature>
<dbReference type="SUPFAM" id="SSF55073">
    <property type="entry name" value="Nucleotide cyclase"/>
    <property type="match status" value="1"/>
</dbReference>
<evidence type="ECO:0000313" key="3">
    <source>
        <dbReference type="Proteomes" id="UP001208690"/>
    </source>
</evidence>
<comment type="caution">
    <text evidence="2">The sequence shown here is derived from an EMBL/GenBank/DDBJ whole genome shotgun (WGS) entry which is preliminary data.</text>
</comment>
<dbReference type="SUPFAM" id="SSF48452">
    <property type="entry name" value="TPR-like"/>
    <property type="match status" value="2"/>
</dbReference>
<proteinExistence type="predicted"/>
<evidence type="ECO:0000313" key="2">
    <source>
        <dbReference type="EMBL" id="MCV3272746.1"/>
    </source>
</evidence>
<protein>
    <recommendedName>
        <fullName evidence="1">Guanylate cyclase domain-containing protein</fullName>
    </recommendedName>
</protein>
<evidence type="ECO:0000259" key="1">
    <source>
        <dbReference type="PROSITE" id="PS50125"/>
    </source>
</evidence>
<dbReference type="InterPro" id="IPR050697">
    <property type="entry name" value="Adenylyl/Guanylyl_Cyclase_3/4"/>
</dbReference>
<dbReference type="PANTHER" id="PTHR43081:SF1">
    <property type="entry name" value="ADENYLATE CYCLASE, TERMINAL-DIFFERENTIATION SPECIFIC"/>
    <property type="match status" value="1"/>
</dbReference>
<dbReference type="CDD" id="cd07302">
    <property type="entry name" value="CHD"/>
    <property type="match status" value="1"/>
</dbReference>